<gene>
    <name evidence="5" type="ORF">FOA43_004598</name>
</gene>
<feature type="domain" description="DSC E3 ubiquitin ligase complex subunit 3 C-terminal" evidence="4">
    <location>
        <begin position="134"/>
        <end position="302"/>
    </location>
</feature>
<feature type="region of interest" description="Disordered" evidence="1">
    <location>
        <begin position="192"/>
        <end position="241"/>
    </location>
</feature>
<keyword evidence="2" id="KW-0472">Membrane</keyword>
<accession>A0A875S6H7</accession>
<dbReference type="PANTHER" id="PTHR28049">
    <property type="entry name" value="TRANSMEMBRANE PROTEIN YOR223W"/>
    <property type="match status" value="1"/>
</dbReference>
<dbReference type="RefSeq" id="XP_038780756.1">
    <property type="nucleotide sequence ID" value="XM_038924828.1"/>
</dbReference>
<evidence type="ECO:0000313" key="5">
    <source>
        <dbReference type="EMBL" id="QPG77191.1"/>
    </source>
</evidence>
<dbReference type="OrthoDB" id="2556122at2759"/>
<evidence type="ECO:0000259" key="3">
    <source>
        <dbReference type="Pfam" id="PF10302"/>
    </source>
</evidence>
<dbReference type="GO" id="GO:0044695">
    <property type="term" value="C:Dsc E3 ubiquitin ligase complex"/>
    <property type="evidence" value="ECO:0007669"/>
    <property type="project" value="InterPro"/>
</dbReference>
<dbReference type="GO" id="GO:0005783">
    <property type="term" value="C:endoplasmic reticulum"/>
    <property type="evidence" value="ECO:0007669"/>
    <property type="project" value="TreeGrafter"/>
</dbReference>
<dbReference type="Proteomes" id="UP000662931">
    <property type="component" value="Chromosome 4"/>
</dbReference>
<dbReference type="Pfam" id="PF10302">
    <property type="entry name" value="Dsc3_N"/>
    <property type="match status" value="1"/>
</dbReference>
<evidence type="ECO:0000259" key="4">
    <source>
        <dbReference type="Pfam" id="PF13373"/>
    </source>
</evidence>
<evidence type="ECO:0008006" key="7">
    <source>
        <dbReference type="Google" id="ProtNLM"/>
    </source>
</evidence>
<keyword evidence="2" id="KW-1133">Transmembrane helix</keyword>
<protein>
    <recommendedName>
        <fullName evidence="7">Ubiquitin-like domain-containing protein</fullName>
    </recommendedName>
</protein>
<dbReference type="InterPro" id="IPR025390">
    <property type="entry name" value="Dsc3_C"/>
</dbReference>
<feature type="compositionally biased region" description="Low complexity" evidence="1">
    <location>
        <begin position="205"/>
        <end position="238"/>
    </location>
</feature>
<evidence type="ECO:0000256" key="2">
    <source>
        <dbReference type="SAM" id="Phobius"/>
    </source>
</evidence>
<dbReference type="KEGG" id="bnn:FOA43_004598"/>
<reference evidence="5" key="1">
    <citation type="submission" date="2020-10" db="EMBL/GenBank/DDBJ databases">
        <authorList>
            <person name="Roach M.J.R."/>
        </authorList>
    </citation>
    <scope>NUCLEOTIDE SEQUENCE</scope>
    <source>
        <strain evidence="5">CBS 1945</strain>
    </source>
</reference>
<dbReference type="AlphaFoldDB" id="A0A875S6H7"/>
<feature type="transmembrane region" description="Helical" evidence="2">
    <location>
        <begin position="254"/>
        <end position="274"/>
    </location>
</feature>
<proteinExistence type="predicted"/>
<dbReference type="EMBL" id="CP064815">
    <property type="protein sequence ID" value="QPG77191.1"/>
    <property type="molecule type" value="Genomic_DNA"/>
</dbReference>
<dbReference type="GeneID" id="62197998"/>
<sequence>MSGILPIYKSDTDGKQSDKYEFVVRFVGNNHDIVIPIDGNTIRLKNVSTRYIRQEIRRQDPELSNKRLKLIHNGGVLLNHTDFEKELKYYNTADDSVTKIYVHCLVGDELSGDELAKEEELERQPEKSTTEAPRGFERFLSQGFSQQDIIDLRQQFQQIHGVDTSGQTEDGLRDLEDRWIDSTVNNEIDEFPANLRIPSGGGSRETGSTGTATGASTGAVGSTRGSDGTGAGDAASTAGPGGYITRETNVHRELFIGVSVGFFLGVFALFLLAMEAGGIFNKRTRMAIMSGVIVNVSFGVLKAWS</sequence>
<dbReference type="Pfam" id="PF13373">
    <property type="entry name" value="Dsc3_C"/>
    <property type="match status" value="1"/>
</dbReference>
<dbReference type="PANTHER" id="PTHR28049:SF1">
    <property type="entry name" value="DSC E3 UBIQUITIN LIGASE COMPLEX SUBUNIT 3"/>
    <property type="match status" value="1"/>
</dbReference>
<keyword evidence="6" id="KW-1185">Reference proteome</keyword>
<name>A0A875S6H7_EENNA</name>
<organism evidence="5 6">
    <name type="scientific">Eeniella nana</name>
    <name type="common">Yeast</name>
    <name type="synonym">Brettanomyces nanus</name>
    <dbReference type="NCBI Taxonomy" id="13502"/>
    <lineage>
        <taxon>Eukaryota</taxon>
        <taxon>Fungi</taxon>
        <taxon>Dikarya</taxon>
        <taxon>Ascomycota</taxon>
        <taxon>Saccharomycotina</taxon>
        <taxon>Pichiomycetes</taxon>
        <taxon>Pichiales</taxon>
        <taxon>Pichiaceae</taxon>
        <taxon>Brettanomyces</taxon>
    </lineage>
</organism>
<dbReference type="InterPro" id="IPR019413">
    <property type="entry name" value="Dsc3_ub-like_dom"/>
</dbReference>
<evidence type="ECO:0000313" key="6">
    <source>
        <dbReference type="Proteomes" id="UP000662931"/>
    </source>
</evidence>
<feature type="domain" description="DSC E3 ubiquitin ligase complex subunit 3 ubiquitin-like" evidence="3">
    <location>
        <begin position="22"/>
        <end position="109"/>
    </location>
</feature>
<evidence type="ECO:0000256" key="1">
    <source>
        <dbReference type="SAM" id="MobiDB-lite"/>
    </source>
</evidence>
<keyword evidence="2" id="KW-0812">Transmembrane</keyword>
<dbReference type="InterPro" id="IPR045226">
    <property type="entry name" value="Dsc3"/>
</dbReference>
<feature type="region of interest" description="Disordered" evidence="1">
    <location>
        <begin position="115"/>
        <end position="134"/>
    </location>
</feature>